<dbReference type="EMBL" id="GBRH01162547">
    <property type="protein sequence ID" value="JAE35349.1"/>
    <property type="molecule type" value="Transcribed_RNA"/>
</dbReference>
<organism evidence="1">
    <name type="scientific">Arundo donax</name>
    <name type="common">Giant reed</name>
    <name type="synonym">Donax arundinaceus</name>
    <dbReference type="NCBI Taxonomy" id="35708"/>
    <lineage>
        <taxon>Eukaryota</taxon>
        <taxon>Viridiplantae</taxon>
        <taxon>Streptophyta</taxon>
        <taxon>Embryophyta</taxon>
        <taxon>Tracheophyta</taxon>
        <taxon>Spermatophyta</taxon>
        <taxon>Magnoliopsida</taxon>
        <taxon>Liliopsida</taxon>
        <taxon>Poales</taxon>
        <taxon>Poaceae</taxon>
        <taxon>PACMAD clade</taxon>
        <taxon>Arundinoideae</taxon>
        <taxon>Arundineae</taxon>
        <taxon>Arundo</taxon>
    </lineage>
</organism>
<accession>A0A0A9HHQ2</accession>
<sequence>MIRKSLYALQCGQIPHLKDSHCAVIITCIISKQTRQGYRYCLDGTM</sequence>
<reference evidence="1" key="1">
    <citation type="submission" date="2014-09" db="EMBL/GenBank/DDBJ databases">
        <authorList>
            <person name="Magalhaes I.L.F."/>
            <person name="Oliveira U."/>
            <person name="Santos F.R."/>
            <person name="Vidigal T.H.D.A."/>
            <person name="Brescovit A.D."/>
            <person name="Santos A.J."/>
        </authorList>
    </citation>
    <scope>NUCLEOTIDE SEQUENCE</scope>
    <source>
        <tissue evidence="1">Shoot tissue taken approximately 20 cm above the soil surface</tissue>
    </source>
</reference>
<protein>
    <submittedName>
        <fullName evidence="1">Uncharacterized protein</fullName>
    </submittedName>
</protein>
<reference evidence="1" key="2">
    <citation type="journal article" date="2015" name="Data Brief">
        <title>Shoot transcriptome of the giant reed, Arundo donax.</title>
        <authorList>
            <person name="Barrero R.A."/>
            <person name="Guerrero F.D."/>
            <person name="Moolhuijzen P."/>
            <person name="Goolsby J.A."/>
            <person name="Tidwell J."/>
            <person name="Bellgard S.E."/>
            <person name="Bellgard M.I."/>
        </authorList>
    </citation>
    <scope>NUCLEOTIDE SEQUENCE</scope>
    <source>
        <tissue evidence="1">Shoot tissue taken approximately 20 cm above the soil surface</tissue>
    </source>
</reference>
<evidence type="ECO:0000313" key="1">
    <source>
        <dbReference type="EMBL" id="JAE35349.1"/>
    </source>
</evidence>
<name>A0A0A9HHQ2_ARUDO</name>
<dbReference type="AlphaFoldDB" id="A0A0A9HHQ2"/>
<proteinExistence type="predicted"/>